<sequence length="230" mass="25603">MSSVLITAKDISKSYSSGYSGTRQKVLSKCSLTIHQGEVVGLIGPSGSGKSTFGRILSGLDRSDSGSIHYRDRPLTYTMWTRDYSIRRKIQILFQDPGGTFNPVKTLKNSFLQVLKLPGVTLPDGGITSVLEDIGLHEEILSRFPHEISGGQAQRLALARILLVNPDLIILDEPTSALDLSVQAQILHLLKRIKEKRNISYLFISHDEEVLQFMCDKIFKMELGTIVPYQ</sequence>
<evidence type="ECO:0000313" key="6">
    <source>
        <dbReference type="EMBL" id="PWR71310.1"/>
    </source>
</evidence>
<organism evidence="6 7">
    <name type="scientific">Methanospirillum lacunae</name>
    <dbReference type="NCBI Taxonomy" id="668570"/>
    <lineage>
        <taxon>Archaea</taxon>
        <taxon>Methanobacteriati</taxon>
        <taxon>Methanobacteriota</taxon>
        <taxon>Stenosarchaea group</taxon>
        <taxon>Methanomicrobia</taxon>
        <taxon>Methanomicrobiales</taxon>
        <taxon>Methanospirillaceae</taxon>
        <taxon>Methanospirillum</taxon>
    </lineage>
</organism>
<dbReference type="GeneID" id="97547066"/>
<dbReference type="Gene3D" id="3.40.50.300">
    <property type="entry name" value="P-loop containing nucleotide triphosphate hydrolases"/>
    <property type="match status" value="1"/>
</dbReference>
<dbReference type="SMART" id="SM00382">
    <property type="entry name" value="AAA"/>
    <property type="match status" value="1"/>
</dbReference>
<dbReference type="InterPro" id="IPR027417">
    <property type="entry name" value="P-loop_NTPase"/>
</dbReference>
<dbReference type="Pfam" id="PF00005">
    <property type="entry name" value="ABC_tran"/>
    <property type="match status" value="1"/>
</dbReference>
<dbReference type="GO" id="GO:0016887">
    <property type="term" value="F:ATP hydrolysis activity"/>
    <property type="evidence" value="ECO:0007669"/>
    <property type="project" value="InterPro"/>
</dbReference>
<keyword evidence="3" id="KW-0547">Nucleotide-binding</keyword>
<dbReference type="PROSITE" id="PS50893">
    <property type="entry name" value="ABC_TRANSPORTER_2"/>
    <property type="match status" value="1"/>
</dbReference>
<gene>
    <name evidence="6" type="ORF">DK846_10610</name>
</gene>
<dbReference type="PANTHER" id="PTHR43776">
    <property type="entry name" value="TRANSPORT ATP-BINDING PROTEIN"/>
    <property type="match status" value="1"/>
</dbReference>
<keyword evidence="4 6" id="KW-0067">ATP-binding</keyword>
<dbReference type="GO" id="GO:0005524">
    <property type="term" value="F:ATP binding"/>
    <property type="evidence" value="ECO:0007669"/>
    <property type="project" value="UniProtKB-KW"/>
</dbReference>
<comment type="similarity">
    <text evidence="1">Belongs to the ABC transporter superfamily.</text>
</comment>
<dbReference type="InterPro" id="IPR003439">
    <property type="entry name" value="ABC_transporter-like_ATP-bd"/>
</dbReference>
<evidence type="ECO:0000256" key="4">
    <source>
        <dbReference type="ARBA" id="ARBA00022840"/>
    </source>
</evidence>
<dbReference type="RefSeq" id="WP_109968928.1">
    <property type="nucleotide sequence ID" value="NZ_CP176093.1"/>
</dbReference>
<dbReference type="AlphaFoldDB" id="A0A2V2MYG0"/>
<keyword evidence="2" id="KW-0813">Transport</keyword>
<evidence type="ECO:0000256" key="3">
    <source>
        <dbReference type="ARBA" id="ARBA00022741"/>
    </source>
</evidence>
<dbReference type="OrthoDB" id="18209at2157"/>
<accession>A0A2V2MYG0</accession>
<dbReference type="CDD" id="cd03257">
    <property type="entry name" value="ABC_NikE_OppD_transporters"/>
    <property type="match status" value="1"/>
</dbReference>
<reference evidence="6 7" key="1">
    <citation type="submission" date="2018-05" db="EMBL/GenBank/DDBJ databases">
        <title>Draft genome of Methanospirillum lacunae Ki8-1.</title>
        <authorList>
            <person name="Dueholm M.S."/>
            <person name="Nielsen P.H."/>
            <person name="Bakmann L.F."/>
            <person name="Otzen D.E."/>
        </authorList>
    </citation>
    <scope>NUCLEOTIDE SEQUENCE [LARGE SCALE GENOMIC DNA]</scope>
    <source>
        <strain evidence="6 7">Ki8-1</strain>
    </source>
</reference>
<dbReference type="Proteomes" id="UP000245657">
    <property type="component" value="Unassembled WGS sequence"/>
</dbReference>
<keyword evidence="7" id="KW-1185">Reference proteome</keyword>
<dbReference type="InterPro" id="IPR017871">
    <property type="entry name" value="ABC_transporter-like_CS"/>
</dbReference>
<name>A0A2V2MYG0_9EURY</name>
<proteinExistence type="inferred from homology"/>
<comment type="caution">
    <text evidence="6">The sequence shown here is derived from an EMBL/GenBank/DDBJ whole genome shotgun (WGS) entry which is preliminary data.</text>
</comment>
<dbReference type="SUPFAM" id="SSF52540">
    <property type="entry name" value="P-loop containing nucleoside triphosphate hydrolases"/>
    <property type="match status" value="1"/>
</dbReference>
<evidence type="ECO:0000256" key="1">
    <source>
        <dbReference type="ARBA" id="ARBA00005417"/>
    </source>
</evidence>
<dbReference type="InterPro" id="IPR050319">
    <property type="entry name" value="ABC_transp_ATP-bind"/>
</dbReference>
<feature type="domain" description="ABC transporter" evidence="5">
    <location>
        <begin position="6"/>
        <end position="230"/>
    </location>
</feature>
<evidence type="ECO:0000313" key="7">
    <source>
        <dbReference type="Proteomes" id="UP000245657"/>
    </source>
</evidence>
<dbReference type="InterPro" id="IPR003593">
    <property type="entry name" value="AAA+_ATPase"/>
</dbReference>
<protein>
    <submittedName>
        <fullName evidence="6">ABC transporter ATP-binding protein</fullName>
    </submittedName>
</protein>
<dbReference type="PROSITE" id="PS00211">
    <property type="entry name" value="ABC_TRANSPORTER_1"/>
    <property type="match status" value="1"/>
</dbReference>
<evidence type="ECO:0000259" key="5">
    <source>
        <dbReference type="PROSITE" id="PS50893"/>
    </source>
</evidence>
<dbReference type="PANTHER" id="PTHR43776:SF7">
    <property type="entry name" value="D,D-DIPEPTIDE TRANSPORT ATP-BINDING PROTEIN DDPF-RELATED"/>
    <property type="match status" value="1"/>
</dbReference>
<dbReference type="GO" id="GO:0055085">
    <property type="term" value="P:transmembrane transport"/>
    <property type="evidence" value="ECO:0007669"/>
    <property type="project" value="UniProtKB-ARBA"/>
</dbReference>
<evidence type="ECO:0000256" key="2">
    <source>
        <dbReference type="ARBA" id="ARBA00022448"/>
    </source>
</evidence>
<dbReference type="EMBL" id="QGMY01000008">
    <property type="protein sequence ID" value="PWR71310.1"/>
    <property type="molecule type" value="Genomic_DNA"/>
</dbReference>